<evidence type="ECO:0000256" key="1">
    <source>
        <dbReference type="SAM" id="Phobius"/>
    </source>
</evidence>
<name>A0A165L439_9APHY</name>
<feature type="transmembrane region" description="Helical" evidence="1">
    <location>
        <begin position="36"/>
        <end position="56"/>
    </location>
</feature>
<reference evidence="2 3" key="1">
    <citation type="journal article" date="2016" name="Mol. Biol. Evol.">
        <title>Comparative Genomics of Early-Diverging Mushroom-Forming Fungi Provides Insights into the Origins of Lignocellulose Decay Capabilities.</title>
        <authorList>
            <person name="Nagy L.G."/>
            <person name="Riley R."/>
            <person name="Tritt A."/>
            <person name="Adam C."/>
            <person name="Daum C."/>
            <person name="Floudas D."/>
            <person name="Sun H."/>
            <person name="Yadav J.S."/>
            <person name="Pangilinan J."/>
            <person name="Larsson K.H."/>
            <person name="Matsuura K."/>
            <person name="Barry K."/>
            <person name="Labutti K."/>
            <person name="Kuo R."/>
            <person name="Ohm R.A."/>
            <person name="Bhattacharya S.S."/>
            <person name="Shirouzu T."/>
            <person name="Yoshinaga Y."/>
            <person name="Martin F.M."/>
            <person name="Grigoriev I.V."/>
            <person name="Hibbett D.S."/>
        </authorList>
    </citation>
    <scope>NUCLEOTIDE SEQUENCE [LARGE SCALE GENOMIC DNA]</scope>
    <source>
        <strain evidence="2 3">L-15889</strain>
    </source>
</reference>
<protein>
    <submittedName>
        <fullName evidence="2">Uncharacterized protein</fullName>
    </submittedName>
</protein>
<dbReference type="AlphaFoldDB" id="A0A165L439"/>
<feature type="transmembrane region" description="Helical" evidence="1">
    <location>
        <begin position="125"/>
        <end position="143"/>
    </location>
</feature>
<organism evidence="2 3">
    <name type="scientific">Daedalea quercina L-15889</name>
    <dbReference type="NCBI Taxonomy" id="1314783"/>
    <lineage>
        <taxon>Eukaryota</taxon>
        <taxon>Fungi</taxon>
        <taxon>Dikarya</taxon>
        <taxon>Basidiomycota</taxon>
        <taxon>Agaricomycotina</taxon>
        <taxon>Agaricomycetes</taxon>
        <taxon>Polyporales</taxon>
        <taxon>Fomitopsis</taxon>
    </lineage>
</organism>
<evidence type="ECO:0000313" key="2">
    <source>
        <dbReference type="EMBL" id="KZT63917.1"/>
    </source>
</evidence>
<sequence>MANNEIEDDSFLQNCCIVAATITGCKVRHNYLTNNAGVLIAMSLHRGFMALLMPVARNIRAFQVFNLRDDHHPCTYACTIAEQVSALVAEVLFAAMIWRHASMVKAAGSAQTDTSLTVILLRDGTLYFVTILALLIADTALLIPKVYIGGFLSDLFYPFQVVVLSRFFLKLREANKFPGNGGSSGGPTQMSSLRFERVVGSLAGSIPYNTDGSLAEDIVDEDDDVNDGIEDEHVSEVQAQGIAVGGDIAECADDLVTVHAERSAEADIAGAFRGIDV</sequence>
<keyword evidence="3" id="KW-1185">Reference proteome</keyword>
<evidence type="ECO:0000313" key="3">
    <source>
        <dbReference type="Proteomes" id="UP000076727"/>
    </source>
</evidence>
<feature type="transmembrane region" description="Helical" evidence="1">
    <location>
        <begin position="149"/>
        <end position="169"/>
    </location>
</feature>
<proteinExistence type="predicted"/>
<keyword evidence="1" id="KW-1133">Transmembrane helix</keyword>
<dbReference type="OrthoDB" id="2804213at2759"/>
<dbReference type="EMBL" id="KV429150">
    <property type="protein sequence ID" value="KZT63917.1"/>
    <property type="molecule type" value="Genomic_DNA"/>
</dbReference>
<accession>A0A165L439</accession>
<dbReference type="Proteomes" id="UP000076727">
    <property type="component" value="Unassembled WGS sequence"/>
</dbReference>
<keyword evidence="1" id="KW-0472">Membrane</keyword>
<keyword evidence="1" id="KW-0812">Transmembrane</keyword>
<gene>
    <name evidence="2" type="ORF">DAEQUDRAFT_760246</name>
</gene>